<feature type="compositionally biased region" description="Basic residues" evidence="2">
    <location>
        <begin position="424"/>
        <end position="435"/>
    </location>
</feature>
<organism evidence="3 4">
    <name type="scientific">Tilletia controversa</name>
    <name type="common">dwarf bunt fungus</name>
    <dbReference type="NCBI Taxonomy" id="13291"/>
    <lineage>
        <taxon>Eukaryota</taxon>
        <taxon>Fungi</taxon>
        <taxon>Dikarya</taxon>
        <taxon>Basidiomycota</taxon>
        <taxon>Ustilaginomycotina</taxon>
        <taxon>Exobasidiomycetes</taxon>
        <taxon>Tilletiales</taxon>
        <taxon>Tilletiaceae</taxon>
        <taxon>Tilletia</taxon>
    </lineage>
</organism>
<dbReference type="GO" id="GO:0030515">
    <property type="term" value="F:snoRNA binding"/>
    <property type="evidence" value="ECO:0007669"/>
    <property type="project" value="TreeGrafter"/>
</dbReference>
<reference evidence="3" key="1">
    <citation type="submission" date="2016-04" db="EMBL/GenBank/DDBJ databases">
        <authorList>
            <person name="Nguyen H.D."/>
            <person name="Samba Siva P."/>
            <person name="Cullis J."/>
            <person name="Levesque C.A."/>
            <person name="Hambleton S."/>
        </authorList>
    </citation>
    <scope>NUCLEOTIDE SEQUENCE</scope>
    <source>
        <strain evidence="3">DAOMC 236426</strain>
    </source>
</reference>
<feature type="compositionally biased region" description="Polar residues" evidence="2">
    <location>
        <begin position="215"/>
        <end position="226"/>
    </location>
</feature>
<accession>A0A8X7MPB0</accession>
<keyword evidence="1" id="KW-0539">Nucleus</keyword>
<proteinExistence type="inferred from homology"/>
<dbReference type="GO" id="GO:0030686">
    <property type="term" value="C:90S preribosome"/>
    <property type="evidence" value="ECO:0007669"/>
    <property type="project" value="TreeGrafter"/>
</dbReference>
<dbReference type="GO" id="GO:0034455">
    <property type="term" value="C:t-UTP complex"/>
    <property type="evidence" value="ECO:0007669"/>
    <property type="project" value="TreeGrafter"/>
</dbReference>
<protein>
    <recommendedName>
        <fullName evidence="1">U3 small nucleolar RNA-associated protein 10</fullName>
    </recommendedName>
</protein>
<evidence type="ECO:0000256" key="1">
    <source>
        <dbReference type="RuleBase" id="RU367065"/>
    </source>
</evidence>
<comment type="subunit">
    <text evidence="1">Component of the ribosomal small subunit (SSU) processome.</text>
</comment>
<comment type="function">
    <text evidence="1">Involved in nucleolar processing of pre-18S ribosomal RNA.</text>
</comment>
<evidence type="ECO:0000313" key="4">
    <source>
        <dbReference type="Proteomes" id="UP000077684"/>
    </source>
</evidence>
<comment type="subcellular location">
    <subcellularLocation>
        <location evidence="1">Nucleus</location>
        <location evidence="1">Nucleolus</location>
    </subcellularLocation>
</comment>
<keyword evidence="1" id="KW-0690">Ribosome biogenesis</keyword>
<sequence>MTPETHDRWFESSSAWASDDVSRSGRELLFGDSSKSRYRSVLAKKDNALIDEALASSGSFGAFAFGINEFNVPILLGAFLPFHTTPQFARMLKICRIEHHPFLAFLQPCKEKETPLPAPLLISALLSSPTLSTSNGLEWHRGRRGRRDVPNRSGCGPAHPVEPSCYERQGFHASRPAPFRLALWSSASSPPRRSQCGQLPLRLQPDSGDHDQLLLSASRTGRQTTAGRLRSTGPPPLTDTLVPPRRALPYARLRIQAQLAHCRRLRLSARNSAGTPQTQAQEGPETNLGTDIGTGVSDHSTDHSTHSIIRKSRSATAVFGAFIRGTDSATHQCHLIHNSCSSSTRAPSRFRTLQHVRTTSGGHHRDASGTGCGCARVLAPGMSQPQLRHDGVPRARSLFPGPWTLSFDQSANSLPVPRASLHSSARHRLKHHPPHQQHVVSATPPRPITTSVSTLVVVLGRDPAPTDTNFGIDLGTRSGSSYFTT</sequence>
<feature type="region of interest" description="Disordered" evidence="2">
    <location>
        <begin position="188"/>
        <end position="243"/>
    </location>
</feature>
<dbReference type="AlphaFoldDB" id="A0A8X7MPB0"/>
<evidence type="ECO:0000313" key="3">
    <source>
        <dbReference type="EMBL" id="KAE8243116.1"/>
    </source>
</evidence>
<gene>
    <name evidence="3" type="ORF">A4X06_0g6543</name>
</gene>
<feature type="region of interest" description="Disordered" evidence="2">
    <location>
        <begin position="136"/>
        <end position="157"/>
    </location>
</feature>
<comment type="caution">
    <text evidence="3">The sequence shown here is derived from an EMBL/GenBank/DDBJ whole genome shotgun (WGS) entry which is preliminary data.</text>
</comment>
<keyword evidence="1" id="KW-0698">rRNA processing</keyword>
<feature type="compositionally biased region" description="Polar residues" evidence="2">
    <location>
        <begin position="188"/>
        <end position="197"/>
    </location>
</feature>
<feature type="compositionally biased region" description="Polar residues" evidence="2">
    <location>
        <begin position="269"/>
        <end position="281"/>
    </location>
</feature>
<dbReference type="Proteomes" id="UP000077684">
    <property type="component" value="Unassembled WGS sequence"/>
</dbReference>
<dbReference type="GO" id="GO:0000462">
    <property type="term" value="P:maturation of SSU-rRNA from tricistronic rRNA transcript (SSU-rRNA, 5.8S rRNA, LSU-rRNA)"/>
    <property type="evidence" value="ECO:0007669"/>
    <property type="project" value="TreeGrafter"/>
</dbReference>
<dbReference type="InterPro" id="IPR040191">
    <property type="entry name" value="UTP10"/>
</dbReference>
<dbReference type="PANTHER" id="PTHR13457:SF1">
    <property type="entry name" value="HEAT REPEAT-CONTAINING PROTEIN 1"/>
    <property type="match status" value="1"/>
</dbReference>
<reference evidence="3" key="2">
    <citation type="journal article" date="2019" name="IMA Fungus">
        <title>Genome sequencing and comparison of five Tilletia species to identify candidate genes for the detection of regulated species infecting wheat.</title>
        <authorList>
            <person name="Nguyen H.D.T."/>
            <person name="Sultana T."/>
            <person name="Kesanakurti P."/>
            <person name="Hambleton S."/>
        </authorList>
    </citation>
    <scope>NUCLEOTIDE SEQUENCE</scope>
    <source>
        <strain evidence="3">DAOMC 236426</strain>
    </source>
</reference>
<dbReference type="GO" id="GO:0032040">
    <property type="term" value="C:small-subunit processome"/>
    <property type="evidence" value="ECO:0007669"/>
    <property type="project" value="TreeGrafter"/>
</dbReference>
<feature type="region of interest" description="Disordered" evidence="2">
    <location>
        <begin position="268"/>
        <end position="309"/>
    </location>
</feature>
<dbReference type="GO" id="GO:0045943">
    <property type="term" value="P:positive regulation of transcription by RNA polymerase I"/>
    <property type="evidence" value="ECO:0007669"/>
    <property type="project" value="TreeGrafter"/>
</dbReference>
<feature type="region of interest" description="Disordered" evidence="2">
    <location>
        <begin position="422"/>
        <end position="447"/>
    </location>
</feature>
<dbReference type="EMBL" id="LWDE02000964">
    <property type="protein sequence ID" value="KAE8243116.1"/>
    <property type="molecule type" value="Genomic_DNA"/>
</dbReference>
<dbReference type="PANTHER" id="PTHR13457">
    <property type="entry name" value="BAP28"/>
    <property type="match status" value="1"/>
</dbReference>
<name>A0A8X7MPB0_9BASI</name>
<comment type="similarity">
    <text evidence="1">Belongs to the HEATR1/UTP10 family.</text>
</comment>
<keyword evidence="1" id="KW-0687">Ribonucleoprotein</keyword>
<evidence type="ECO:0000256" key="2">
    <source>
        <dbReference type="SAM" id="MobiDB-lite"/>
    </source>
</evidence>
<keyword evidence="4" id="KW-1185">Reference proteome</keyword>